<evidence type="ECO:0000259" key="3">
    <source>
        <dbReference type="Pfam" id="PF20511"/>
    </source>
</evidence>
<name>X0SJ10_9ZZZZ</name>
<dbReference type="InterPro" id="IPR046457">
    <property type="entry name" value="PMI_typeI_cat"/>
</dbReference>
<protein>
    <recommendedName>
        <fullName evidence="3">Phosphomannose isomerase type I catalytic domain-containing protein</fullName>
    </recommendedName>
</protein>
<sequence length="247" mass="27398">GGRFPLLIKLIDAGKRLSLQVHPDEDACKKLPGAEPKTEMWYVIAAKSDAEIIAGLDYRCTKISFIDTYSTPAVEKCLQVSRSIPGDAYLITAGTVHAVGEGNLLLEIQQNSDTTYRISDWGRVDTNGKPRKLHVNEALECIHFTHRTSSKISGVVGTADHNRKFPIIKYSKYFRVDDLRLANTWTDNTDGKSFHLLTTINRPIKIVKNETETEIGIGRNCLIPAAFGGYRIEVAPNAETTVIKTVI</sequence>
<feature type="non-terminal residue" evidence="4">
    <location>
        <position position="1"/>
    </location>
</feature>
<evidence type="ECO:0000256" key="1">
    <source>
        <dbReference type="ARBA" id="ARBA00022723"/>
    </source>
</evidence>
<dbReference type="CDD" id="cd07010">
    <property type="entry name" value="cupin_PMI_type_I_N_bac"/>
    <property type="match status" value="1"/>
</dbReference>
<dbReference type="PANTHER" id="PTHR42742">
    <property type="entry name" value="TRANSCRIPTIONAL REPRESSOR MPRA"/>
    <property type="match status" value="1"/>
</dbReference>
<proteinExistence type="predicted"/>
<organism evidence="4">
    <name type="scientific">marine sediment metagenome</name>
    <dbReference type="NCBI Taxonomy" id="412755"/>
    <lineage>
        <taxon>unclassified sequences</taxon>
        <taxon>metagenomes</taxon>
        <taxon>ecological metagenomes</taxon>
    </lineage>
</organism>
<dbReference type="InterPro" id="IPR014710">
    <property type="entry name" value="RmlC-like_jellyroll"/>
</dbReference>
<reference evidence="4" key="1">
    <citation type="journal article" date="2014" name="Front. Microbiol.">
        <title>High frequency of phylogenetically diverse reductive dehalogenase-homologous genes in deep subseafloor sedimentary metagenomes.</title>
        <authorList>
            <person name="Kawai M."/>
            <person name="Futagami T."/>
            <person name="Toyoda A."/>
            <person name="Takaki Y."/>
            <person name="Nishi S."/>
            <person name="Hori S."/>
            <person name="Arai W."/>
            <person name="Tsubouchi T."/>
            <person name="Morono Y."/>
            <person name="Uchiyama I."/>
            <person name="Ito T."/>
            <person name="Fujiyama A."/>
            <person name="Inagaki F."/>
            <person name="Takami H."/>
        </authorList>
    </citation>
    <scope>NUCLEOTIDE SEQUENCE</scope>
    <source>
        <strain evidence="4">Expedition CK06-06</strain>
    </source>
</reference>
<dbReference type="Gene3D" id="2.60.120.10">
    <property type="entry name" value="Jelly Rolls"/>
    <property type="match status" value="2"/>
</dbReference>
<dbReference type="InterPro" id="IPR051804">
    <property type="entry name" value="Carb_Metab_Reg_Kinase/Isom"/>
</dbReference>
<accession>X0SJ10</accession>
<evidence type="ECO:0000256" key="2">
    <source>
        <dbReference type="ARBA" id="ARBA00022833"/>
    </source>
</evidence>
<dbReference type="InterPro" id="IPR011051">
    <property type="entry name" value="RmlC_Cupin_sf"/>
</dbReference>
<dbReference type="EMBL" id="BARS01009470">
    <property type="protein sequence ID" value="GAF75096.1"/>
    <property type="molecule type" value="Genomic_DNA"/>
</dbReference>
<dbReference type="GO" id="GO:0008270">
    <property type="term" value="F:zinc ion binding"/>
    <property type="evidence" value="ECO:0007669"/>
    <property type="project" value="InterPro"/>
</dbReference>
<dbReference type="SUPFAM" id="SSF51182">
    <property type="entry name" value="RmlC-like cupins"/>
    <property type="match status" value="1"/>
</dbReference>
<feature type="domain" description="Phosphomannose isomerase type I catalytic" evidence="3">
    <location>
        <begin position="2"/>
        <end position="37"/>
    </location>
</feature>
<evidence type="ECO:0000313" key="4">
    <source>
        <dbReference type="EMBL" id="GAF75096.1"/>
    </source>
</evidence>
<dbReference type="AlphaFoldDB" id="X0SJ10"/>
<keyword evidence="1" id="KW-0479">Metal-binding</keyword>
<dbReference type="GO" id="GO:0004476">
    <property type="term" value="F:mannose-6-phosphate isomerase activity"/>
    <property type="evidence" value="ECO:0007669"/>
    <property type="project" value="InterPro"/>
</dbReference>
<keyword evidence="2" id="KW-0862">Zinc</keyword>
<dbReference type="PANTHER" id="PTHR42742:SF3">
    <property type="entry name" value="FRUCTOKINASE"/>
    <property type="match status" value="1"/>
</dbReference>
<gene>
    <name evidence="4" type="ORF">S01H1_17802</name>
</gene>
<dbReference type="Pfam" id="PF20511">
    <property type="entry name" value="PMI_typeI_cat"/>
    <property type="match status" value="1"/>
</dbReference>
<comment type="caution">
    <text evidence="4">The sequence shown here is derived from an EMBL/GenBank/DDBJ whole genome shotgun (WGS) entry which is preliminary data.</text>
</comment>